<comment type="caution">
    <text evidence="2">The sequence shown here is derived from an EMBL/GenBank/DDBJ whole genome shotgun (WGS) entry which is preliminary data.</text>
</comment>
<dbReference type="OrthoDB" id="2315942at2"/>
<dbReference type="PANTHER" id="PTHR33121:SF70">
    <property type="entry name" value="SIGNALING PROTEIN YKOW"/>
    <property type="match status" value="1"/>
</dbReference>
<dbReference type="InterPro" id="IPR001633">
    <property type="entry name" value="EAL_dom"/>
</dbReference>
<evidence type="ECO:0000313" key="2">
    <source>
        <dbReference type="EMBL" id="KRL39867.1"/>
    </source>
</evidence>
<evidence type="ECO:0000313" key="3">
    <source>
        <dbReference type="Proteomes" id="UP000051790"/>
    </source>
</evidence>
<evidence type="ECO:0000259" key="1">
    <source>
        <dbReference type="PROSITE" id="PS50883"/>
    </source>
</evidence>
<dbReference type="AlphaFoldDB" id="A0A0R1QFW2"/>
<sequence length="219" mass="24474">MIRFFGQPKYALNDPKTLIGYEFLLREWHGDHWQVPSDFSQYLAADIVDLLDQTLAVLPKDLPLLSFNLDQAQFVDPAFEQALADLHLKRPVHLVVELTEHDDHVSIDALSDAASKYVASGLRVCVDDVGTGANTRALVEALAPYANEYKFALQNFRAVGTTKEALPLLKFWRDLATAQHKVFALEGVEDQNDLDIVAEYAPDVLQGYFYGKPALIDVA</sequence>
<accession>A0A0R1QFW2</accession>
<keyword evidence="3" id="KW-1185">Reference proteome</keyword>
<dbReference type="InterPro" id="IPR035919">
    <property type="entry name" value="EAL_sf"/>
</dbReference>
<organism evidence="2 3">
    <name type="scientific">Lacticaseibacillus manihotivorans DSM 13343 = JCM 12514</name>
    <dbReference type="NCBI Taxonomy" id="1423769"/>
    <lineage>
        <taxon>Bacteria</taxon>
        <taxon>Bacillati</taxon>
        <taxon>Bacillota</taxon>
        <taxon>Bacilli</taxon>
        <taxon>Lactobacillales</taxon>
        <taxon>Lactobacillaceae</taxon>
        <taxon>Lacticaseibacillus</taxon>
    </lineage>
</organism>
<dbReference type="PANTHER" id="PTHR33121">
    <property type="entry name" value="CYCLIC DI-GMP PHOSPHODIESTERASE PDEF"/>
    <property type="match status" value="1"/>
</dbReference>
<dbReference type="GO" id="GO:0071111">
    <property type="term" value="F:cyclic-guanylate-specific phosphodiesterase activity"/>
    <property type="evidence" value="ECO:0007669"/>
    <property type="project" value="InterPro"/>
</dbReference>
<proteinExistence type="predicted"/>
<dbReference type="SMART" id="SM00052">
    <property type="entry name" value="EAL"/>
    <property type="match status" value="1"/>
</dbReference>
<dbReference type="PROSITE" id="PS50883">
    <property type="entry name" value="EAL"/>
    <property type="match status" value="1"/>
</dbReference>
<dbReference type="Proteomes" id="UP000051790">
    <property type="component" value="Unassembled WGS sequence"/>
</dbReference>
<dbReference type="RefSeq" id="WP_054719312.1">
    <property type="nucleotide sequence ID" value="NZ_AZEU01000276.1"/>
</dbReference>
<dbReference type="PATRIC" id="fig|1423769.4.peg.2547"/>
<name>A0A0R1QFW2_9LACO</name>
<reference evidence="2 3" key="1">
    <citation type="journal article" date="2015" name="Genome Announc.">
        <title>Expanding the biotechnology potential of lactobacilli through comparative genomics of 213 strains and associated genera.</title>
        <authorList>
            <person name="Sun Z."/>
            <person name="Harris H.M."/>
            <person name="McCann A."/>
            <person name="Guo C."/>
            <person name="Argimon S."/>
            <person name="Zhang W."/>
            <person name="Yang X."/>
            <person name="Jeffery I.B."/>
            <person name="Cooney J.C."/>
            <person name="Kagawa T.F."/>
            <person name="Liu W."/>
            <person name="Song Y."/>
            <person name="Salvetti E."/>
            <person name="Wrobel A."/>
            <person name="Rasinkangas P."/>
            <person name="Parkhill J."/>
            <person name="Rea M.C."/>
            <person name="O'Sullivan O."/>
            <person name="Ritari J."/>
            <person name="Douillard F.P."/>
            <person name="Paul Ross R."/>
            <person name="Yang R."/>
            <person name="Briner A.E."/>
            <person name="Felis G.E."/>
            <person name="de Vos W.M."/>
            <person name="Barrangou R."/>
            <person name="Klaenhammer T.R."/>
            <person name="Caufield P.W."/>
            <person name="Cui Y."/>
            <person name="Zhang H."/>
            <person name="O'Toole P.W."/>
        </authorList>
    </citation>
    <scope>NUCLEOTIDE SEQUENCE [LARGE SCALE GENOMIC DNA]</scope>
    <source>
        <strain evidence="2 3">DSM 13343</strain>
    </source>
</reference>
<gene>
    <name evidence="2" type="ORF">FD01_GL002361</name>
</gene>
<dbReference type="Gene3D" id="3.20.20.450">
    <property type="entry name" value="EAL domain"/>
    <property type="match status" value="1"/>
</dbReference>
<dbReference type="Pfam" id="PF00563">
    <property type="entry name" value="EAL"/>
    <property type="match status" value="1"/>
</dbReference>
<feature type="domain" description="EAL" evidence="1">
    <location>
        <begin position="1"/>
        <end position="219"/>
    </location>
</feature>
<dbReference type="EMBL" id="AZEU01000276">
    <property type="protein sequence ID" value="KRL39867.1"/>
    <property type="molecule type" value="Genomic_DNA"/>
</dbReference>
<dbReference type="InterPro" id="IPR050706">
    <property type="entry name" value="Cyclic-di-GMP_PDE-like"/>
</dbReference>
<protein>
    <submittedName>
        <fullName evidence="2">C-di-GMP-specific phosphodiesterase</fullName>
    </submittedName>
</protein>
<dbReference type="SUPFAM" id="SSF141868">
    <property type="entry name" value="EAL domain-like"/>
    <property type="match status" value="1"/>
</dbReference>